<organism evidence="7">
    <name type="scientific">uncultured marine group II/III euryarchaeote KM3_67_H09</name>
    <dbReference type="NCBI Taxonomy" id="1456486"/>
    <lineage>
        <taxon>Archaea</taxon>
        <taxon>Methanobacteriati</taxon>
        <taxon>Methanobacteriota</taxon>
        <taxon>environmental samples</taxon>
    </lineage>
</organism>
<comment type="subcellular location">
    <subcellularLocation>
        <location evidence="1">Endomembrane system</location>
        <topology evidence="1">Multi-pass membrane protein</topology>
    </subcellularLocation>
</comment>
<dbReference type="GO" id="GO:0012505">
    <property type="term" value="C:endomembrane system"/>
    <property type="evidence" value="ECO:0007669"/>
    <property type="project" value="UniProtKB-SubCell"/>
</dbReference>
<feature type="transmembrane region" description="Helical" evidence="6">
    <location>
        <begin position="48"/>
        <end position="66"/>
    </location>
</feature>
<keyword evidence="5 6" id="KW-0472">Membrane</keyword>
<feature type="transmembrane region" description="Helical" evidence="6">
    <location>
        <begin position="466"/>
        <end position="487"/>
    </location>
</feature>
<sequence length="680" mass="74400">MCGSMTDGVSVSKSEIEPAVVKQSLQDMNDEDKKALKGWYFFDWANQAYALTVMTVIAPALMAGLYNLATGTQSGDSFYAFVLTFSMIFVVLTAPALGVIADRMPIKKKLLKWYTVAGIGFTALMGAAPYFGSQGYIVLALMYTIGTIGFTGGNVIYYSFMPYLSDRENQDQVSTWGYMYGFMGGSMLLIFHLAILMMPQLNWDTNFKLAVIFVTSSLWWWGFGALMFKWTPEPEIVSDLEWDGLGKNNFSRFVGAAKIAYGQVATTAREIKKFKVLAMFLIAYLLFYDGVNTIASMASAFGESVLRIDQSMNIMLLLTVNIVAIPMTFVFGKLANVKGTKFALMLALLIYCGVAVTAAGFAPLELKGEENAERYDFQFEWNEETERYEMTTLYDRGYENWIGEKSKGDDAFRDAFQEHFPEPDYSVEEAGESTLGTGLMVCLFILVMVVLLGGGIMWLQERNMGWMGVIAALLLVGAGIFGASFLADQATVSEEDVKTITEEDAVALVAAFDDTSDHRFSIIIVGGNESIAGSSEVGDTHPSVIEQGGPVDWWATTMRNNVWAPLGLGVAMQWIILGLFVGCAMGSAGAQARSMFSQLTPKTRTSEFFGFFGFLGKSAAMIGTFLYGIASTAAGSRVAILTVTVVILAGTYLTSRIDLEEGIRVAEEEDARANGEIPLE</sequence>
<feature type="transmembrane region" description="Helical" evidence="6">
    <location>
        <begin position="178"/>
        <end position="197"/>
    </location>
</feature>
<feature type="transmembrane region" description="Helical" evidence="6">
    <location>
        <begin position="562"/>
        <end position="587"/>
    </location>
</feature>
<protein>
    <submittedName>
        <fullName evidence="7">Major facilitator permease superfamily protein (UMF1)</fullName>
    </submittedName>
</protein>
<dbReference type="Gene3D" id="1.20.1250.20">
    <property type="entry name" value="MFS general substrate transporter like domains"/>
    <property type="match status" value="1"/>
</dbReference>
<evidence type="ECO:0000256" key="1">
    <source>
        <dbReference type="ARBA" id="ARBA00004127"/>
    </source>
</evidence>
<evidence type="ECO:0000256" key="4">
    <source>
        <dbReference type="ARBA" id="ARBA00022989"/>
    </source>
</evidence>
<keyword evidence="3 6" id="KW-0812">Transmembrane</keyword>
<dbReference type="InterPro" id="IPR036259">
    <property type="entry name" value="MFS_trans_sf"/>
</dbReference>
<keyword evidence="2" id="KW-0813">Transport</keyword>
<reference evidence="7" key="1">
    <citation type="journal article" date="2014" name="Genome Biol. Evol.">
        <title>Pangenome evidence for extensive interdomain horizontal transfer affecting lineage core and shell genes in uncultured planktonic thaumarchaeota and euryarchaeota.</title>
        <authorList>
            <person name="Deschamps P."/>
            <person name="Zivanovic Y."/>
            <person name="Moreira D."/>
            <person name="Rodriguez-Valera F."/>
            <person name="Lopez-Garcia P."/>
        </authorList>
    </citation>
    <scope>NUCLEOTIDE SEQUENCE</scope>
</reference>
<evidence type="ECO:0000256" key="6">
    <source>
        <dbReference type="SAM" id="Phobius"/>
    </source>
</evidence>
<feature type="transmembrane region" description="Helical" evidence="6">
    <location>
        <begin position="78"/>
        <end position="101"/>
    </location>
</feature>
<feature type="transmembrane region" description="Helical" evidence="6">
    <location>
        <begin position="608"/>
        <end position="630"/>
    </location>
</feature>
<dbReference type="Pfam" id="PF11700">
    <property type="entry name" value="ATG22"/>
    <property type="match status" value="2"/>
</dbReference>
<feature type="transmembrane region" description="Helical" evidence="6">
    <location>
        <begin position="113"/>
        <end position="131"/>
    </location>
</feature>
<name>A0A075HE36_9EURY</name>
<gene>
    <name evidence="7" type="primary">UMF1</name>
</gene>
<evidence type="ECO:0000256" key="5">
    <source>
        <dbReference type="ARBA" id="ARBA00023136"/>
    </source>
</evidence>
<dbReference type="SUPFAM" id="SSF103473">
    <property type="entry name" value="MFS general substrate transporter"/>
    <property type="match status" value="1"/>
</dbReference>
<feature type="transmembrane region" description="Helical" evidence="6">
    <location>
        <begin position="636"/>
        <end position="654"/>
    </location>
</feature>
<keyword evidence="4 6" id="KW-1133">Transmembrane helix</keyword>
<feature type="transmembrane region" description="Helical" evidence="6">
    <location>
        <begin position="342"/>
        <end position="362"/>
    </location>
</feature>
<feature type="transmembrane region" description="Helical" evidence="6">
    <location>
        <begin position="314"/>
        <end position="335"/>
    </location>
</feature>
<dbReference type="InterPro" id="IPR024671">
    <property type="entry name" value="Atg22-like"/>
</dbReference>
<dbReference type="PANTHER" id="PTHR23519">
    <property type="entry name" value="AUTOPHAGY-RELATED PROTEIN 22"/>
    <property type="match status" value="1"/>
</dbReference>
<feature type="transmembrane region" description="Helical" evidence="6">
    <location>
        <begin position="137"/>
        <end position="157"/>
    </location>
</feature>
<feature type="transmembrane region" description="Helical" evidence="6">
    <location>
        <begin position="276"/>
        <end position="302"/>
    </location>
</feature>
<accession>A0A075HE36</accession>
<feature type="transmembrane region" description="Helical" evidence="6">
    <location>
        <begin position="435"/>
        <end position="459"/>
    </location>
</feature>
<dbReference type="AlphaFoldDB" id="A0A075HE36"/>
<feature type="transmembrane region" description="Helical" evidence="6">
    <location>
        <begin position="209"/>
        <end position="228"/>
    </location>
</feature>
<evidence type="ECO:0000256" key="3">
    <source>
        <dbReference type="ARBA" id="ARBA00022692"/>
    </source>
</evidence>
<proteinExistence type="predicted"/>
<dbReference type="EMBL" id="KF901010">
    <property type="protein sequence ID" value="AIF14781.1"/>
    <property type="molecule type" value="Genomic_DNA"/>
</dbReference>
<evidence type="ECO:0000313" key="7">
    <source>
        <dbReference type="EMBL" id="AIF14781.1"/>
    </source>
</evidence>
<dbReference type="PANTHER" id="PTHR23519:SF1">
    <property type="entry name" value="AUTOPHAGY-RELATED PROTEIN 22"/>
    <property type="match status" value="1"/>
</dbReference>
<dbReference type="InterPro" id="IPR050495">
    <property type="entry name" value="ATG22/LtaA_families"/>
</dbReference>
<evidence type="ECO:0000256" key="2">
    <source>
        <dbReference type="ARBA" id="ARBA00022448"/>
    </source>
</evidence>